<feature type="region of interest" description="Disordered" evidence="8">
    <location>
        <begin position="40"/>
        <end position="68"/>
    </location>
</feature>
<dbReference type="GO" id="GO:0032259">
    <property type="term" value="P:methylation"/>
    <property type="evidence" value="ECO:0007669"/>
    <property type="project" value="UniProtKB-KW"/>
</dbReference>
<comment type="caution">
    <text evidence="12">The sequence shown here is derived from an EMBL/GenBank/DDBJ whole genome shotgun (WGS) entry which is preliminary data.</text>
</comment>
<evidence type="ECO:0000256" key="3">
    <source>
        <dbReference type="ARBA" id="ARBA00022454"/>
    </source>
</evidence>
<dbReference type="Gramene" id="GBG73012">
    <property type="protein sequence ID" value="GBG73012"/>
    <property type="gene ID" value="CBR_g12731"/>
</dbReference>
<dbReference type="GO" id="GO:0042054">
    <property type="term" value="F:histone methyltransferase activity"/>
    <property type="evidence" value="ECO:0007669"/>
    <property type="project" value="InterPro"/>
</dbReference>
<feature type="region of interest" description="Disordered" evidence="8">
    <location>
        <begin position="624"/>
        <end position="717"/>
    </location>
</feature>
<comment type="subcellular location">
    <subcellularLocation>
        <location evidence="2">Chromosome</location>
    </subcellularLocation>
    <subcellularLocation>
        <location evidence="1">Nucleus</location>
    </subcellularLocation>
</comment>
<sequence length="1461" mass="159128">MKEFYDEVRLKKEEKARRKLEKKEAEERELAEREKLEARRMKAEMKAKKKVEDAKRADDMEKERGAEMKKDLDMHMAVRMSEMEESFFERFEHTLAPLCQVLRHKGKQKVSYKSASESASASSDGESDTSVTKELNDHTRRLCISDKRKRGLEPVFEDSPPMEQPPKRTPKCGALKPVKLIARITRSKAKFRTPAKSGVGNEAVSGKNRSSKKGGLLQHSWQVTMENGHGSKAKAKVRIVEDDEDEGARHRGGEKKGAGTRSVREVKRGRDENERDVDDDESPLITLLSKKKALVAAGTPSTARSEVEGVSAAARSTLPLRIPKAASAFCGVGAKKMPQSSSAQVRKNAGKMEEDEDENSAPSVRARGQERRLALRRESRREQKMNERKRDNSAQWTPPVIRRKARGHGILKKRASGRPNDGAQRKCSQHPSSASNPSLLALMSVSPQIGSGRMADRRRKPGSGAQGVRPGRPSAGAVSAARSLGSSAAVDRASAGEGVKVGGGVGSVGSGLVVCAKGNYTAAGRGKSNENASLSTARADVRKAVGGESGENAEIAAADRGRAGESAAGAEPARVSVPCASPKSKANEFAMVAFSDYLQRTNAVCAQAQEYVANALGHGWEKKEARPMASHGSIGAVGGTRAGREEKDENRGAVGHMKGGGPERRQRDRSAAVAEEGGELRGRRDGDHKEAEVSRSVENRAKRDGDGYRAAAAEEESATVLKVEWNEARGKRLKQQAREPRAEYVKVEEDDDDDEEEDEDDDDDEEEEEEGEEVEGGGGEVDDCRKDRNADPSGSGRKRRVVSGIPFGPICPLPVHGHGLKALESVTNFDLTRRLKGFLKRKVKAEEKAAREMELAKAAAQHRSESLTATNPPPPPSRASHKVTRDSSSPPARVDSPLSVSGCTVGGRLSEANSAQPMETDGEAMPSPYEQLRENVFVHRIQRRLLPDEIPLCDCKYNPDDPDSACGEDRCINAMLNTECIPQYCKCADKCRNQRFQRCEYAKTRLVKTAHTGWGLVADEDIKAGSFVIEYCGEVVSEKQTKRRVEAYYAAGERNAYMLRLTSQEVIDASKKGSLARFINHSCNPNCETRKWSVLGELRVGIFALKDIGKGTELTYDYKLEWYGRDKVLCHCGAPNCARYLGAKSKAFLLRQAEAAGVATEENSDSIDEDMPLRGSRQSPKGRTANQPKQKGVSVAKAAATATKMNDSWSCTPTTLGPSECAAAAAAAAASLPMKHVLERETDASAVVLIPGDNLVLSEHDDHDHHHQQQQGFKPQVVDEAMDEHGWELVGSKREMMGAPPDEGGTQTTAGKRREGGCASEDGGSERKRKKKMVMKEGSWVGRIRLMDSDLLARLLRTESAIAEIVTTREAAVSMAKELDNLAEEMKPIAAEVNEGKRKEIPSWMAERWLSASAKQMQTMFAHHYTLVWHALGLTTESDGGGGGGGGEAVVASRSKPVVGW</sequence>
<dbReference type="Pfam" id="PF17907">
    <property type="entry name" value="AWS"/>
    <property type="match status" value="1"/>
</dbReference>
<dbReference type="GO" id="GO:0005694">
    <property type="term" value="C:chromosome"/>
    <property type="evidence" value="ECO:0007669"/>
    <property type="project" value="UniProtKB-SubCell"/>
</dbReference>
<dbReference type="PROSITE" id="PS50280">
    <property type="entry name" value="SET"/>
    <property type="match status" value="1"/>
</dbReference>
<dbReference type="OMA" id="WREVHEY"/>
<evidence type="ECO:0000256" key="6">
    <source>
        <dbReference type="ARBA" id="ARBA00022691"/>
    </source>
</evidence>
<feature type="domain" description="SET" evidence="9">
    <location>
        <begin position="997"/>
        <end position="1119"/>
    </location>
</feature>
<feature type="region of interest" description="Disordered" evidence="8">
    <location>
        <begin position="105"/>
        <end position="480"/>
    </location>
</feature>
<dbReference type="STRING" id="69332.A0A388KSM7"/>
<feature type="region of interest" description="Disordered" evidence="8">
    <location>
        <begin position="1159"/>
        <end position="1199"/>
    </location>
</feature>
<evidence type="ECO:0008006" key="14">
    <source>
        <dbReference type="Google" id="ProtNLM"/>
    </source>
</evidence>
<keyword evidence="13" id="KW-1185">Reference proteome</keyword>
<feature type="compositionally biased region" description="Basic and acidic residues" evidence="8">
    <location>
        <begin position="731"/>
        <end position="747"/>
    </location>
</feature>
<evidence type="ECO:0000259" key="11">
    <source>
        <dbReference type="PROSITE" id="PS51215"/>
    </source>
</evidence>
<feature type="compositionally biased region" description="Gly residues" evidence="8">
    <location>
        <begin position="1439"/>
        <end position="1448"/>
    </location>
</feature>
<name>A0A388KSM7_CHABU</name>
<reference evidence="12 13" key="1">
    <citation type="journal article" date="2018" name="Cell">
        <title>The Chara Genome: Secondary Complexity and Implications for Plant Terrestrialization.</title>
        <authorList>
            <person name="Nishiyama T."/>
            <person name="Sakayama H."/>
            <person name="Vries J.D."/>
            <person name="Buschmann H."/>
            <person name="Saint-Marcoux D."/>
            <person name="Ullrich K.K."/>
            <person name="Haas F.B."/>
            <person name="Vanderstraeten L."/>
            <person name="Becker D."/>
            <person name="Lang D."/>
            <person name="Vosolsobe S."/>
            <person name="Rombauts S."/>
            <person name="Wilhelmsson P.K.I."/>
            <person name="Janitza P."/>
            <person name="Kern R."/>
            <person name="Heyl A."/>
            <person name="Rumpler F."/>
            <person name="Villalobos L.I.A.C."/>
            <person name="Clay J.M."/>
            <person name="Skokan R."/>
            <person name="Toyoda A."/>
            <person name="Suzuki Y."/>
            <person name="Kagoshima H."/>
            <person name="Schijlen E."/>
            <person name="Tajeshwar N."/>
            <person name="Catarino B."/>
            <person name="Hetherington A.J."/>
            <person name="Saltykova A."/>
            <person name="Bonnot C."/>
            <person name="Breuninger H."/>
            <person name="Symeonidi A."/>
            <person name="Radhakrishnan G.V."/>
            <person name="Van Nieuwerburgh F."/>
            <person name="Deforce D."/>
            <person name="Chang C."/>
            <person name="Karol K.G."/>
            <person name="Hedrich R."/>
            <person name="Ulvskov P."/>
            <person name="Glockner G."/>
            <person name="Delwiche C.F."/>
            <person name="Petrasek J."/>
            <person name="Van de Peer Y."/>
            <person name="Friml J."/>
            <person name="Beilby M."/>
            <person name="Dolan L."/>
            <person name="Kohara Y."/>
            <person name="Sugano S."/>
            <person name="Fujiyama A."/>
            <person name="Delaux P.-M."/>
            <person name="Quint M."/>
            <person name="TheiBen G."/>
            <person name="Hagemann M."/>
            <person name="Harholt J."/>
            <person name="Dunand C."/>
            <person name="Zachgo S."/>
            <person name="Langdale J."/>
            <person name="Maumus F."/>
            <person name="Straeten D.V.D."/>
            <person name="Gould S.B."/>
            <person name="Rensing S.A."/>
        </authorList>
    </citation>
    <scope>NUCLEOTIDE SEQUENCE [LARGE SCALE GENOMIC DNA]</scope>
    <source>
        <strain evidence="12 13">S276</strain>
    </source>
</reference>
<keyword evidence="5" id="KW-0808">Transferase</keyword>
<keyword evidence="3" id="KW-0158">Chromosome</keyword>
<evidence type="ECO:0000256" key="5">
    <source>
        <dbReference type="ARBA" id="ARBA00022679"/>
    </source>
</evidence>
<dbReference type="InterPro" id="IPR006560">
    <property type="entry name" value="AWS_dom"/>
</dbReference>
<feature type="region of interest" description="Disordered" evidence="8">
    <location>
        <begin position="1295"/>
        <end position="1332"/>
    </location>
</feature>
<dbReference type="InterPro" id="IPR003616">
    <property type="entry name" value="Post-SET_dom"/>
</dbReference>
<protein>
    <recommendedName>
        <fullName evidence="14">Histone-lysine N-methyltransferase</fullName>
    </recommendedName>
</protein>
<evidence type="ECO:0000256" key="2">
    <source>
        <dbReference type="ARBA" id="ARBA00004286"/>
    </source>
</evidence>
<dbReference type="PROSITE" id="PS51215">
    <property type="entry name" value="AWS"/>
    <property type="match status" value="1"/>
</dbReference>
<feature type="compositionally biased region" description="Low complexity" evidence="8">
    <location>
        <begin position="114"/>
        <end position="130"/>
    </location>
</feature>
<feature type="compositionally biased region" description="Basic and acidic residues" evidence="8">
    <location>
        <begin position="678"/>
        <end position="707"/>
    </location>
</feature>
<dbReference type="EMBL" id="BFEA01000176">
    <property type="protein sequence ID" value="GBG73012.1"/>
    <property type="molecule type" value="Genomic_DNA"/>
</dbReference>
<feature type="region of interest" description="Disordered" evidence="8">
    <location>
        <begin position="731"/>
        <end position="805"/>
    </location>
</feature>
<keyword evidence="4" id="KW-0489">Methyltransferase</keyword>
<feature type="domain" description="AWS" evidence="11">
    <location>
        <begin position="948"/>
        <end position="1000"/>
    </location>
</feature>
<evidence type="ECO:0000256" key="1">
    <source>
        <dbReference type="ARBA" id="ARBA00004123"/>
    </source>
</evidence>
<feature type="domain" description="Post-SET" evidence="10">
    <location>
        <begin position="1126"/>
        <end position="1142"/>
    </location>
</feature>
<dbReference type="Gene3D" id="2.170.270.10">
    <property type="entry name" value="SET domain"/>
    <property type="match status" value="1"/>
</dbReference>
<dbReference type="SMART" id="SM00508">
    <property type="entry name" value="PostSET"/>
    <property type="match status" value="1"/>
</dbReference>
<feature type="compositionally biased region" description="Low complexity" evidence="8">
    <location>
        <begin position="431"/>
        <end position="444"/>
    </location>
</feature>
<evidence type="ECO:0000259" key="9">
    <source>
        <dbReference type="PROSITE" id="PS50280"/>
    </source>
</evidence>
<feature type="compositionally biased region" description="Basic and acidic residues" evidence="8">
    <location>
        <begin position="367"/>
        <end position="392"/>
    </location>
</feature>
<feature type="compositionally biased region" description="Basic and acidic residues" evidence="8">
    <location>
        <begin position="661"/>
        <end position="670"/>
    </location>
</feature>
<keyword evidence="7" id="KW-0539">Nucleus</keyword>
<feature type="compositionally biased region" description="Basic and acidic residues" evidence="8">
    <location>
        <begin position="247"/>
        <end position="273"/>
    </location>
</feature>
<feature type="compositionally biased region" description="Basic and acidic residues" evidence="8">
    <location>
        <begin position="642"/>
        <end position="651"/>
    </location>
</feature>
<dbReference type="Pfam" id="PF00856">
    <property type="entry name" value="SET"/>
    <property type="match status" value="1"/>
</dbReference>
<dbReference type="GO" id="GO:0005634">
    <property type="term" value="C:nucleus"/>
    <property type="evidence" value="ECO:0007669"/>
    <property type="project" value="UniProtKB-SubCell"/>
</dbReference>
<feature type="compositionally biased region" description="Basic residues" evidence="8">
    <location>
        <begin position="401"/>
        <end position="416"/>
    </location>
</feature>
<feature type="region of interest" description="Disordered" evidence="8">
    <location>
        <begin position="850"/>
        <end position="901"/>
    </location>
</feature>
<dbReference type="SMART" id="SM00570">
    <property type="entry name" value="AWS"/>
    <property type="match status" value="1"/>
</dbReference>
<dbReference type="InterPro" id="IPR046341">
    <property type="entry name" value="SET_dom_sf"/>
</dbReference>
<dbReference type="SMART" id="SM00317">
    <property type="entry name" value="SET"/>
    <property type="match status" value="1"/>
</dbReference>
<feature type="compositionally biased region" description="Basic and acidic residues" evidence="8">
    <location>
        <begin position="134"/>
        <end position="146"/>
    </location>
</feature>
<dbReference type="PANTHER" id="PTHR22884">
    <property type="entry name" value="SET DOMAIN PROTEINS"/>
    <property type="match status" value="1"/>
</dbReference>
<evidence type="ECO:0000313" key="13">
    <source>
        <dbReference type="Proteomes" id="UP000265515"/>
    </source>
</evidence>
<dbReference type="InterPro" id="IPR050777">
    <property type="entry name" value="SET2_Histone-Lys_MeTrsfase"/>
</dbReference>
<organism evidence="12 13">
    <name type="scientific">Chara braunii</name>
    <name type="common">Braun's stonewort</name>
    <dbReference type="NCBI Taxonomy" id="69332"/>
    <lineage>
        <taxon>Eukaryota</taxon>
        <taxon>Viridiplantae</taxon>
        <taxon>Streptophyta</taxon>
        <taxon>Charophyceae</taxon>
        <taxon>Charales</taxon>
        <taxon>Characeae</taxon>
        <taxon>Chara</taxon>
    </lineage>
</organism>
<proteinExistence type="predicted"/>
<dbReference type="PROSITE" id="PS50868">
    <property type="entry name" value="POST_SET"/>
    <property type="match status" value="1"/>
</dbReference>
<keyword evidence="6" id="KW-0949">S-adenosyl-L-methionine</keyword>
<evidence type="ECO:0000313" key="12">
    <source>
        <dbReference type="EMBL" id="GBG73012.1"/>
    </source>
</evidence>
<feature type="region of interest" description="Disordered" evidence="8">
    <location>
        <begin position="1439"/>
        <end position="1461"/>
    </location>
</feature>
<dbReference type="OrthoDB" id="2422440at2759"/>
<evidence type="ECO:0000256" key="7">
    <source>
        <dbReference type="ARBA" id="ARBA00023242"/>
    </source>
</evidence>
<evidence type="ECO:0000256" key="4">
    <source>
        <dbReference type="ARBA" id="ARBA00022603"/>
    </source>
</evidence>
<evidence type="ECO:0000259" key="10">
    <source>
        <dbReference type="PROSITE" id="PS50868"/>
    </source>
</evidence>
<dbReference type="InterPro" id="IPR001214">
    <property type="entry name" value="SET_dom"/>
</dbReference>
<dbReference type="Proteomes" id="UP000265515">
    <property type="component" value="Unassembled WGS sequence"/>
</dbReference>
<accession>A0A388KSM7</accession>
<feature type="compositionally biased region" description="Acidic residues" evidence="8">
    <location>
        <begin position="748"/>
        <end position="775"/>
    </location>
</feature>
<gene>
    <name evidence="12" type="ORF">CBR_g12731</name>
</gene>
<evidence type="ECO:0000256" key="8">
    <source>
        <dbReference type="SAM" id="MobiDB-lite"/>
    </source>
</evidence>
<feature type="compositionally biased region" description="Polar residues" evidence="8">
    <location>
        <begin position="1176"/>
        <end position="1189"/>
    </location>
</feature>
<dbReference type="SUPFAM" id="SSF82199">
    <property type="entry name" value="SET domain"/>
    <property type="match status" value="1"/>
</dbReference>